<evidence type="ECO:0000256" key="2">
    <source>
        <dbReference type="ARBA" id="ARBA00023180"/>
    </source>
</evidence>
<feature type="chain" id="PRO_5012365767" evidence="3">
    <location>
        <begin position="26"/>
        <end position="637"/>
    </location>
</feature>
<feature type="domain" description="Carboxylesterase type B" evidence="4">
    <location>
        <begin position="46"/>
        <end position="580"/>
    </location>
</feature>
<dbReference type="Gene3D" id="3.40.50.1820">
    <property type="entry name" value="alpha/beta hydrolase"/>
    <property type="match status" value="1"/>
</dbReference>
<accession>A0A1Q3FRD8</accession>
<keyword evidence="2" id="KW-0325">Glycoprotein</keyword>
<keyword evidence="3" id="KW-0732">Signal</keyword>
<feature type="signal peptide" evidence="3">
    <location>
        <begin position="1"/>
        <end position="25"/>
    </location>
</feature>
<dbReference type="InterPro" id="IPR002018">
    <property type="entry name" value="CarbesteraseB"/>
</dbReference>
<evidence type="ECO:0000313" key="5">
    <source>
        <dbReference type="EMBL" id="JAV30117.1"/>
    </source>
</evidence>
<sequence length="637" mass="68522">MWRGRWLIISVGLLLLLTVIKRCEAIVGGSHAAPPPVDDPVVFVRHVGKSARVEGTRNRQTGLYSFRGIRYADAPVGEYRFQRPRYKRLVGDVDAINNGPPCPQPEPNNPYKVIGNEDCLLLNIFTPQMPDETTGLPVVVWIHGGGYRYGSAAQYGAEPLTQNGVIFIPIQYRLGSFGVIGDGSRDFSGNLALLDMASAVRWVKDYVSWFGGDPTQIKVIGHGSGATAAMVLSSASMSRSSISGVVAMSGSSLQPNSYDEEPVTSLNEIVSNHGCSAGNETEIVKCMRGKTVQELIKVDSDLQVARLSGKNAIKALTGNVGMNPVVEQKDDGRGLLGVLTSTPEMTMKEGDFPKIPLLIGVTKDETANGIDVKEIESSFSSVTNFLQSTSKKVGLDGFLNLNKSINLVDSLGGVLDLSKYLEIPKSWNVTQVFGKLVEATTDAVFNLPAIVTAQSWSKSSKSFFYSFEHRSDSTKGSDFLAGLPLVSKMSSAKQKGAVAHGDELGILFDSQDVHGNLIEGASIKSKRDINARKAFATFIAKFAHMNASNPRDDSLFKQFSSKGTPYIRIGEQVSLENDFRFCQLSIWGAQLESLKSISCKFLGDGLGGLGKVVGGLTGILGGQSRPAAPPNRVLGLF</sequence>
<organism evidence="5">
    <name type="scientific">Culex tarsalis</name>
    <name type="common">Encephalitis mosquito</name>
    <dbReference type="NCBI Taxonomy" id="7177"/>
    <lineage>
        <taxon>Eukaryota</taxon>
        <taxon>Metazoa</taxon>
        <taxon>Ecdysozoa</taxon>
        <taxon>Arthropoda</taxon>
        <taxon>Hexapoda</taxon>
        <taxon>Insecta</taxon>
        <taxon>Pterygota</taxon>
        <taxon>Neoptera</taxon>
        <taxon>Endopterygota</taxon>
        <taxon>Diptera</taxon>
        <taxon>Nematocera</taxon>
        <taxon>Culicoidea</taxon>
        <taxon>Culicidae</taxon>
        <taxon>Culicinae</taxon>
        <taxon>Culicini</taxon>
        <taxon>Culex</taxon>
        <taxon>Culex</taxon>
    </lineage>
</organism>
<evidence type="ECO:0000256" key="3">
    <source>
        <dbReference type="SAM" id="SignalP"/>
    </source>
</evidence>
<dbReference type="InterPro" id="IPR029058">
    <property type="entry name" value="AB_hydrolase_fold"/>
</dbReference>
<dbReference type="EMBL" id="GFDL01004928">
    <property type="protein sequence ID" value="JAV30117.1"/>
    <property type="molecule type" value="Transcribed_RNA"/>
</dbReference>
<comment type="similarity">
    <text evidence="1">Belongs to the type-B carboxylesterase/lipase family.</text>
</comment>
<evidence type="ECO:0000256" key="1">
    <source>
        <dbReference type="ARBA" id="ARBA00005964"/>
    </source>
</evidence>
<reference evidence="5" key="1">
    <citation type="submission" date="2017-01" db="EMBL/GenBank/DDBJ databases">
        <title>A deep insight into the sialotranscriptome of adult male and female Cluex tarsalis mosquitoes.</title>
        <authorList>
            <person name="Ribeiro J.M."/>
            <person name="Moreira F."/>
            <person name="Bernard K.A."/>
            <person name="Calvo E."/>
        </authorList>
    </citation>
    <scope>NUCLEOTIDE SEQUENCE</scope>
    <source>
        <strain evidence="5">Kern County</strain>
        <tissue evidence="5">Salivary glands</tissue>
    </source>
</reference>
<proteinExistence type="inferred from homology"/>
<dbReference type="Pfam" id="PF00135">
    <property type="entry name" value="COesterase"/>
    <property type="match status" value="1"/>
</dbReference>
<protein>
    <submittedName>
        <fullName evidence="5">Putative esterase and lipase</fullName>
    </submittedName>
</protein>
<dbReference type="InterPro" id="IPR051093">
    <property type="entry name" value="Neuroligin/BSAL"/>
</dbReference>
<dbReference type="AlphaFoldDB" id="A0A1Q3FRD8"/>
<dbReference type="SUPFAM" id="SSF53474">
    <property type="entry name" value="alpha/beta-Hydrolases"/>
    <property type="match status" value="1"/>
</dbReference>
<evidence type="ECO:0000259" key="4">
    <source>
        <dbReference type="Pfam" id="PF00135"/>
    </source>
</evidence>
<name>A0A1Q3FRD8_CULTA</name>
<dbReference type="FunFam" id="3.40.50.1820:FF:000413">
    <property type="entry name" value="carboxylesterase 1E"/>
    <property type="match status" value="1"/>
</dbReference>
<dbReference type="PANTHER" id="PTHR43903">
    <property type="entry name" value="NEUROLIGIN"/>
    <property type="match status" value="1"/>
</dbReference>